<comment type="similarity">
    <text evidence="2 6">Belongs to the transposase mutator family.</text>
</comment>
<dbReference type="GO" id="GO:0003677">
    <property type="term" value="F:DNA binding"/>
    <property type="evidence" value="ECO:0007669"/>
    <property type="project" value="UniProtKB-UniRule"/>
</dbReference>
<evidence type="ECO:0000256" key="3">
    <source>
        <dbReference type="ARBA" id="ARBA00022578"/>
    </source>
</evidence>
<keyword evidence="4 6" id="KW-0238">DNA-binding</keyword>
<name>A0A1H6J8J9_MYCRU</name>
<organism evidence="7 8">
    <name type="scientific">Mycolicibacterium rutilum</name>
    <name type="common">Mycobacterium rutilum</name>
    <dbReference type="NCBI Taxonomy" id="370526"/>
    <lineage>
        <taxon>Bacteria</taxon>
        <taxon>Bacillati</taxon>
        <taxon>Actinomycetota</taxon>
        <taxon>Actinomycetes</taxon>
        <taxon>Mycobacteriales</taxon>
        <taxon>Mycobacteriaceae</taxon>
        <taxon>Mycolicibacterium</taxon>
    </lineage>
</organism>
<evidence type="ECO:0000256" key="4">
    <source>
        <dbReference type="ARBA" id="ARBA00023125"/>
    </source>
</evidence>
<evidence type="ECO:0000256" key="6">
    <source>
        <dbReference type="RuleBase" id="RU365089"/>
    </source>
</evidence>
<evidence type="ECO:0000256" key="5">
    <source>
        <dbReference type="ARBA" id="ARBA00023172"/>
    </source>
</evidence>
<evidence type="ECO:0000313" key="7">
    <source>
        <dbReference type="EMBL" id="SEH58353.1"/>
    </source>
</evidence>
<keyword evidence="8" id="KW-1185">Reference proteome</keyword>
<keyword evidence="5 6" id="KW-0233">DNA recombination</keyword>
<keyword evidence="3 6" id="KW-0815">Transposition</keyword>
<evidence type="ECO:0000256" key="2">
    <source>
        <dbReference type="ARBA" id="ARBA00010961"/>
    </source>
</evidence>
<reference evidence="8" key="1">
    <citation type="submission" date="2016-10" db="EMBL/GenBank/DDBJ databases">
        <authorList>
            <person name="Varghese N."/>
            <person name="Submissions S."/>
        </authorList>
    </citation>
    <scope>NUCLEOTIDE SEQUENCE [LARGE SCALE GENOMIC DNA]</scope>
    <source>
        <strain evidence="8">DSM 45405</strain>
    </source>
</reference>
<dbReference type="GO" id="GO:0006313">
    <property type="term" value="P:DNA transposition"/>
    <property type="evidence" value="ECO:0007669"/>
    <property type="project" value="UniProtKB-UniRule"/>
</dbReference>
<dbReference type="EMBL" id="LT629971">
    <property type="protein sequence ID" value="SEH58353.1"/>
    <property type="molecule type" value="Genomic_DNA"/>
</dbReference>
<dbReference type="Proteomes" id="UP000182915">
    <property type="component" value="Chromosome I"/>
</dbReference>
<gene>
    <name evidence="7" type="ORF">SAMN04489835_1703</name>
</gene>
<dbReference type="AlphaFoldDB" id="A0A1H6J8J9"/>
<keyword evidence="6" id="KW-0814">Transposable element</keyword>
<evidence type="ECO:0000256" key="1">
    <source>
        <dbReference type="ARBA" id="ARBA00002190"/>
    </source>
</evidence>
<dbReference type="InterPro" id="IPR001207">
    <property type="entry name" value="Transposase_mutator"/>
</dbReference>
<dbReference type="NCBIfam" id="NF033543">
    <property type="entry name" value="transpos_IS256"/>
    <property type="match status" value="1"/>
</dbReference>
<sequence>MTETVVAVEPSQNPDDEAAVAAVDVPDSGEVDELEVARELVRQAREAGVSLTGPGGLLKAMTKTVIETALDEELSEHLGYDRHDPAGYGSGNSRNGTRAKTVLTDAGGQIEIEVPRDRAGSFEPQIVQKRQRRLTDVDEVVLSLYARGLTTGEISAHFADIYGASVSKDTISRITDRVVEEMTVWHTRPLERVYAAVFIDALHVKIRDGQVGPRPIYAAIGVDLAGHRDVLGMWAGEGDGESAKYWLAVLTELKNRGVADIFFLVCDGLKGLPQSVGAVFPRHCGPDVCHPFDPWDVPLCRAPAPRRHCQGVAADLHRGQR</sequence>
<protein>
    <recommendedName>
        <fullName evidence="6">Mutator family transposase</fullName>
    </recommendedName>
</protein>
<evidence type="ECO:0000313" key="8">
    <source>
        <dbReference type="Proteomes" id="UP000182915"/>
    </source>
</evidence>
<dbReference type="PANTHER" id="PTHR33217:SF8">
    <property type="entry name" value="MUTATOR FAMILY TRANSPOSASE"/>
    <property type="match status" value="1"/>
</dbReference>
<proteinExistence type="inferred from homology"/>
<dbReference type="GO" id="GO:0004803">
    <property type="term" value="F:transposase activity"/>
    <property type="evidence" value="ECO:0007669"/>
    <property type="project" value="UniProtKB-UniRule"/>
</dbReference>
<dbReference type="PANTHER" id="PTHR33217">
    <property type="entry name" value="TRANSPOSASE FOR INSERTION SEQUENCE ELEMENT IS1081"/>
    <property type="match status" value="1"/>
</dbReference>
<dbReference type="Pfam" id="PF00872">
    <property type="entry name" value="Transposase_mut"/>
    <property type="match status" value="1"/>
</dbReference>
<comment type="function">
    <text evidence="1 6">Required for the transposition of the insertion element.</text>
</comment>
<accession>A0A1H6J8J9</accession>